<keyword evidence="1" id="KW-0812">Transmembrane</keyword>
<feature type="transmembrane region" description="Helical" evidence="1">
    <location>
        <begin position="149"/>
        <end position="171"/>
    </location>
</feature>
<reference evidence="3" key="1">
    <citation type="submission" date="2016-04" db="EMBL/GenBank/DDBJ databases">
        <authorList>
            <person name="Tagini F."/>
        </authorList>
    </citation>
    <scope>NUCLEOTIDE SEQUENCE [LARGE SCALE GENOMIC DNA]</scope>
    <source>
        <strain evidence="3">CHUV0807</strain>
    </source>
</reference>
<evidence type="ECO:0000256" key="1">
    <source>
        <dbReference type="SAM" id="Phobius"/>
    </source>
</evidence>
<accession>A0A1C3H5B2</accession>
<keyword evidence="1" id="KW-0472">Membrane</keyword>
<evidence type="ECO:0000313" key="3">
    <source>
        <dbReference type="Proteomes" id="UP000190837"/>
    </source>
</evidence>
<dbReference type="EMBL" id="FKLO01000055">
    <property type="protein sequence ID" value="SAM66925.1"/>
    <property type="molecule type" value="Genomic_DNA"/>
</dbReference>
<feature type="transmembrane region" description="Helical" evidence="1">
    <location>
        <begin position="12"/>
        <end position="30"/>
    </location>
</feature>
<feature type="transmembrane region" description="Helical" evidence="1">
    <location>
        <begin position="328"/>
        <end position="350"/>
    </location>
</feature>
<evidence type="ECO:0000313" key="2">
    <source>
        <dbReference type="EMBL" id="SAM66925.1"/>
    </source>
</evidence>
<gene>
    <name evidence="2" type="ORF">CHUV0807_1684</name>
</gene>
<organism evidence="2 3">
    <name type="scientific">Cardiobacterium hominis</name>
    <dbReference type="NCBI Taxonomy" id="2718"/>
    <lineage>
        <taxon>Bacteria</taxon>
        <taxon>Pseudomonadati</taxon>
        <taxon>Pseudomonadota</taxon>
        <taxon>Gammaproteobacteria</taxon>
        <taxon>Cardiobacteriales</taxon>
        <taxon>Cardiobacteriaceae</taxon>
        <taxon>Cardiobacterium</taxon>
    </lineage>
</organism>
<feature type="transmembrane region" description="Helical" evidence="1">
    <location>
        <begin position="186"/>
        <end position="207"/>
    </location>
</feature>
<proteinExistence type="predicted"/>
<keyword evidence="1" id="KW-1133">Transmembrane helix</keyword>
<dbReference type="Proteomes" id="UP000190837">
    <property type="component" value="Unassembled WGS sequence"/>
</dbReference>
<protein>
    <submittedName>
        <fullName evidence="2">Uncharacterized protein</fullName>
    </submittedName>
</protein>
<dbReference type="AlphaFoldDB" id="A0A1C3H5B2"/>
<sequence>MYDATIGPFLTPWVGLWLPLWCAYGLFLYLRRLAYFNPRYAPRPRVVCDPRGITLHDAFGRIRYQWRWTALADVRYQRGMQHGLLLEPQQGESICYRSGYLDYPDYHDIVATAQRYLRGGAPPLQPVIPPPDLDHCWYERRDGYAFYSLIYWQSLVVLWTIPDFLTAFLQWPEDWHKPPPTALLNAFYPFLVAGGIALGVFIILVIVREYRAACAATPRILRVADGDGLHIHHRNGRILSLRWQDIRDATLDEVEMGRKNQRITHRVLDLHDRLGHSRRIRHTLFEEDDDDRLGLAETVALIDAIREGKKPLPLRPPMLTTTPLTERLLFWPNTLWACLAIPASIQVNLGVETWLTAHHEDILWLAAAQGLVNLIVPILCLVIRRK</sequence>
<name>A0A1C3H5B2_9GAMM</name>
<feature type="transmembrane region" description="Helical" evidence="1">
    <location>
        <begin position="362"/>
        <end position="383"/>
    </location>
</feature>